<feature type="compositionally biased region" description="Basic and acidic residues" evidence="1">
    <location>
        <begin position="67"/>
        <end position="76"/>
    </location>
</feature>
<protein>
    <submittedName>
        <fullName evidence="2">Uncharacterized protein</fullName>
    </submittedName>
</protein>
<dbReference type="Proteomes" id="UP000001514">
    <property type="component" value="Unassembled WGS sequence"/>
</dbReference>
<reference evidence="2 3" key="1">
    <citation type="journal article" date="2011" name="Science">
        <title>The Selaginella genome identifies genetic changes associated with the evolution of vascular plants.</title>
        <authorList>
            <person name="Banks J.A."/>
            <person name="Nishiyama T."/>
            <person name="Hasebe M."/>
            <person name="Bowman J.L."/>
            <person name="Gribskov M."/>
            <person name="dePamphilis C."/>
            <person name="Albert V.A."/>
            <person name="Aono N."/>
            <person name="Aoyama T."/>
            <person name="Ambrose B.A."/>
            <person name="Ashton N.W."/>
            <person name="Axtell M.J."/>
            <person name="Barker E."/>
            <person name="Barker M.S."/>
            <person name="Bennetzen J.L."/>
            <person name="Bonawitz N.D."/>
            <person name="Chapple C."/>
            <person name="Cheng C."/>
            <person name="Correa L.G."/>
            <person name="Dacre M."/>
            <person name="DeBarry J."/>
            <person name="Dreyer I."/>
            <person name="Elias M."/>
            <person name="Engstrom E.M."/>
            <person name="Estelle M."/>
            <person name="Feng L."/>
            <person name="Finet C."/>
            <person name="Floyd S.K."/>
            <person name="Frommer W.B."/>
            <person name="Fujita T."/>
            <person name="Gramzow L."/>
            <person name="Gutensohn M."/>
            <person name="Harholt J."/>
            <person name="Hattori M."/>
            <person name="Heyl A."/>
            <person name="Hirai T."/>
            <person name="Hiwatashi Y."/>
            <person name="Ishikawa M."/>
            <person name="Iwata M."/>
            <person name="Karol K.G."/>
            <person name="Koehler B."/>
            <person name="Kolukisaoglu U."/>
            <person name="Kubo M."/>
            <person name="Kurata T."/>
            <person name="Lalonde S."/>
            <person name="Li K."/>
            <person name="Li Y."/>
            <person name="Litt A."/>
            <person name="Lyons E."/>
            <person name="Manning G."/>
            <person name="Maruyama T."/>
            <person name="Michael T.P."/>
            <person name="Mikami K."/>
            <person name="Miyazaki S."/>
            <person name="Morinaga S."/>
            <person name="Murata T."/>
            <person name="Mueller-Roeber B."/>
            <person name="Nelson D.R."/>
            <person name="Obara M."/>
            <person name="Oguri Y."/>
            <person name="Olmstead R.G."/>
            <person name="Onodera N."/>
            <person name="Petersen B.L."/>
            <person name="Pils B."/>
            <person name="Prigge M."/>
            <person name="Rensing S.A."/>
            <person name="Riano-Pachon D.M."/>
            <person name="Roberts A.W."/>
            <person name="Sato Y."/>
            <person name="Scheller H.V."/>
            <person name="Schulz B."/>
            <person name="Schulz C."/>
            <person name="Shakirov E.V."/>
            <person name="Shibagaki N."/>
            <person name="Shinohara N."/>
            <person name="Shippen D.E."/>
            <person name="Soerensen I."/>
            <person name="Sotooka R."/>
            <person name="Sugimoto N."/>
            <person name="Sugita M."/>
            <person name="Sumikawa N."/>
            <person name="Tanurdzic M."/>
            <person name="Theissen G."/>
            <person name="Ulvskov P."/>
            <person name="Wakazuki S."/>
            <person name="Weng J.K."/>
            <person name="Willats W.W."/>
            <person name="Wipf D."/>
            <person name="Wolf P.G."/>
            <person name="Yang L."/>
            <person name="Zimmer A.D."/>
            <person name="Zhu Q."/>
            <person name="Mitros T."/>
            <person name="Hellsten U."/>
            <person name="Loque D."/>
            <person name="Otillar R."/>
            <person name="Salamov A."/>
            <person name="Schmutz J."/>
            <person name="Shapiro H."/>
            <person name="Lindquist E."/>
            <person name="Lucas S."/>
            <person name="Rokhsar D."/>
            <person name="Grigoriev I.V."/>
        </authorList>
    </citation>
    <scope>NUCLEOTIDE SEQUENCE [LARGE SCALE GENOMIC DNA]</scope>
</reference>
<dbReference type="InParanoid" id="D8SZC1"/>
<keyword evidence="3" id="KW-1185">Reference proteome</keyword>
<feature type="compositionally biased region" description="Low complexity" evidence="1">
    <location>
        <begin position="48"/>
        <end position="66"/>
    </location>
</feature>
<dbReference type="AlphaFoldDB" id="D8SZC1"/>
<feature type="region of interest" description="Disordered" evidence="1">
    <location>
        <begin position="47"/>
        <end position="76"/>
    </location>
</feature>
<name>D8SZC1_SELML</name>
<dbReference type="EMBL" id="GL377655">
    <property type="protein sequence ID" value="EFJ10257.1"/>
    <property type="molecule type" value="Genomic_DNA"/>
</dbReference>
<dbReference type="HOGENOM" id="CLU_995356_0_0_1"/>
<proteinExistence type="predicted"/>
<accession>D8SZC1</accession>
<sequence length="280" mass="30877">MDDPKGAVRLRSTASSMEFPGYEIVYRGKDDEESGMEKNLPSITLAATSRPWTSSTSSTSPYTEGSLVKKEGGRAWDREAVDKQRMRSRPDGGGFTEFLDYGFTVKQEEQLVITCVTSLSARLGSPPPCGSHIFTIQLNHLENVPGDGFSFYLDQKLEPPPVLRELPTPITFLALSPPAYSSHVPSSQIDNFHLSETRKAFFFLPVTCDVKTITCSSKAAIAWSVERSTSSSPPSYKVLEAARIRKLIGANLDAKDCFHPKLCMQTSVTACRFARKVSHL</sequence>
<evidence type="ECO:0000313" key="2">
    <source>
        <dbReference type="EMBL" id="EFJ10257.1"/>
    </source>
</evidence>
<organism evidence="3">
    <name type="scientific">Selaginella moellendorffii</name>
    <name type="common">Spikemoss</name>
    <dbReference type="NCBI Taxonomy" id="88036"/>
    <lineage>
        <taxon>Eukaryota</taxon>
        <taxon>Viridiplantae</taxon>
        <taxon>Streptophyta</taxon>
        <taxon>Embryophyta</taxon>
        <taxon>Tracheophyta</taxon>
        <taxon>Lycopodiopsida</taxon>
        <taxon>Selaginellales</taxon>
        <taxon>Selaginellaceae</taxon>
        <taxon>Selaginella</taxon>
    </lineage>
</organism>
<dbReference type="Gramene" id="EFJ10257">
    <property type="protein sequence ID" value="EFJ10257"/>
    <property type="gene ID" value="SELMODRAFT_427362"/>
</dbReference>
<evidence type="ECO:0000256" key="1">
    <source>
        <dbReference type="SAM" id="MobiDB-lite"/>
    </source>
</evidence>
<evidence type="ECO:0000313" key="3">
    <source>
        <dbReference type="Proteomes" id="UP000001514"/>
    </source>
</evidence>
<dbReference type="KEGG" id="smo:SELMODRAFT_427362"/>
<gene>
    <name evidence="2" type="ORF">SELMODRAFT_427362</name>
</gene>